<dbReference type="Gene3D" id="3.40.47.10">
    <property type="match status" value="2"/>
</dbReference>
<dbReference type="PROSITE" id="PS52004">
    <property type="entry name" value="KS3_2"/>
    <property type="match status" value="1"/>
</dbReference>
<evidence type="ECO:0000256" key="3">
    <source>
        <dbReference type="RuleBase" id="RU003694"/>
    </source>
</evidence>
<keyword evidence="6" id="KW-1185">Reference proteome</keyword>
<dbReference type="InterPro" id="IPR020841">
    <property type="entry name" value="PKS_Beta-ketoAc_synthase_dom"/>
</dbReference>
<evidence type="ECO:0000313" key="6">
    <source>
        <dbReference type="Proteomes" id="UP000199518"/>
    </source>
</evidence>
<evidence type="ECO:0000313" key="5">
    <source>
        <dbReference type="EMBL" id="SFI14778.1"/>
    </source>
</evidence>
<proteinExistence type="inferred from homology"/>
<reference evidence="6" key="1">
    <citation type="submission" date="2016-10" db="EMBL/GenBank/DDBJ databases">
        <authorList>
            <person name="Varghese N."/>
            <person name="Submissions S."/>
        </authorList>
    </citation>
    <scope>NUCLEOTIDE SEQUENCE [LARGE SCALE GENOMIC DNA]</scope>
    <source>
        <strain evidence="6">DSM 26348</strain>
    </source>
</reference>
<name>A0A1I3FU37_9PLAN</name>
<keyword evidence="2 3" id="KW-0808">Transferase</keyword>
<dbReference type="Proteomes" id="UP000199518">
    <property type="component" value="Unassembled WGS sequence"/>
</dbReference>
<dbReference type="InterPro" id="IPR014030">
    <property type="entry name" value="Ketoacyl_synth_N"/>
</dbReference>
<dbReference type="OrthoDB" id="292158at2"/>
<dbReference type="PANTHER" id="PTHR11712">
    <property type="entry name" value="POLYKETIDE SYNTHASE-RELATED"/>
    <property type="match status" value="1"/>
</dbReference>
<dbReference type="SUPFAM" id="SSF53901">
    <property type="entry name" value="Thiolase-like"/>
    <property type="match status" value="2"/>
</dbReference>
<dbReference type="GO" id="GO:0006633">
    <property type="term" value="P:fatty acid biosynthetic process"/>
    <property type="evidence" value="ECO:0007669"/>
    <property type="project" value="TreeGrafter"/>
</dbReference>
<dbReference type="PANTHER" id="PTHR11712:SF347">
    <property type="entry name" value="BETA KETOACYL-ACYL CARRIER PROTEIN SYNTHASE"/>
    <property type="match status" value="1"/>
</dbReference>
<feature type="domain" description="Ketosynthase family 3 (KS3)" evidence="4">
    <location>
        <begin position="3"/>
        <end position="403"/>
    </location>
</feature>
<evidence type="ECO:0000256" key="2">
    <source>
        <dbReference type="ARBA" id="ARBA00022679"/>
    </source>
</evidence>
<dbReference type="STRING" id="1576369.SAMN05421753_10632"/>
<dbReference type="Pfam" id="PF00109">
    <property type="entry name" value="ketoacyl-synt"/>
    <property type="match status" value="1"/>
</dbReference>
<comment type="similarity">
    <text evidence="1 3">Belongs to the thiolase-like superfamily. Beta-ketoacyl-ACP synthases family.</text>
</comment>
<organism evidence="5 6">
    <name type="scientific">Planctomicrobium piriforme</name>
    <dbReference type="NCBI Taxonomy" id="1576369"/>
    <lineage>
        <taxon>Bacteria</taxon>
        <taxon>Pseudomonadati</taxon>
        <taxon>Planctomycetota</taxon>
        <taxon>Planctomycetia</taxon>
        <taxon>Planctomycetales</taxon>
        <taxon>Planctomycetaceae</taxon>
        <taxon>Planctomicrobium</taxon>
    </lineage>
</organism>
<dbReference type="RefSeq" id="WP_139228358.1">
    <property type="nucleotide sequence ID" value="NZ_FOQD01000006.1"/>
</dbReference>
<dbReference type="SMART" id="SM00825">
    <property type="entry name" value="PKS_KS"/>
    <property type="match status" value="1"/>
</dbReference>
<dbReference type="Pfam" id="PF02801">
    <property type="entry name" value="Ketoacyl-synt_C"/>
    <property type="match status" value="1"/>
</dbReference>
<sequence length="409" mass="42606">MSRVRVAITGVGMVTPFGTNRTESWQGLVSGKSAVRWIDEGLPGAGNLPPVKNLPRPFGGVVPWQPEGGGRLIPFARRAAAEAVSQARLDRNQLRSAACVIGASKIEMAHYDLLCKSPDALAAEMTPWDVLSTAAPAQFVAADFNCRAGAISPVAACATGLISLIQAAMLIRSGHCEVVLAGSTDAGLHAGLLASYRRLGVLAKPGNDPAGACRPFDRTRAGFAVGEGAAVLVLESWEHAVARGGPILAEWVDGRFASDPSGLTLVDEAGEPLSHLIAALLAANEIQPKEISAVSVHGTATRLNDQAEAAALNRIFGSLQRPLPAFGIKGAIGHLMGGAGAVETAASVLSLVEQTLLPTCNHSLPDETGCLEFDSRIRERRLQSILKVSLGFGGHVAAAVLRQSRKLPD</sequence>
<dbReference type="InterPro" id="IPR000794">
    <property type="entry name" value="Beta-ketoacyl_synthase"/>
</dbReference>
<dbReference type="InterPro" id="IPR014031">
    <property type="entry name" value="Ketoacyl_synth_C"/>
</dbReference>
<dbReference type="EMBL" id="FOQD01000006">
    <property type="protein sequence ID" value="SFI14778.1"/>
    <property type="molecule type" value="Genomic_DNA"/>
</dbReference>
<dbReference type="InterPro" id="IPR016039">
    <property type="entry name" value="Thiolase-like"/>
</dbReference>
<accession>A0A1I3FU37</accession>
<gene>
    <name evidence="5" type="ORF">SAMN05421753_10632</name>
</gene>
<dbReference type="AlphaFoldDB" id="A0A1I3FU37"/>
<evidence type="ECO:0000259" key="4">
    <source>
        <dbReference type="PROSITE" id="PS52004"/>
    </source>
</evidence>
<dbReference type="GO" id="GO:0004315">
    <property type="term" value="F:3-oxoacyl-[acyl-carrier-protein] synthase activity"/>
    <property type="evidence" value="ECO:0007669"/>
    <property type="project" value="TreeGrafter"/>
</dbReference>
<protein>
    <submittedName>
        <fullName evidence="5">3-oxoacyl-[acyl-carrier-protein] synthase II</fullName>
    </submittedName>
</protein>
<dbReference type="CDD" id="cd00834">
    <property type="entry name" value="KAS_I_II"/>
    <property type="match status" value="1"/>
</dbReference>
<evidence type="ECO:0000256" key="1">
    <source>
        <dbReference type="ARBA" id="ARBA00008467"/>
    </source>
</evidence>